<accession>A0A3B3T6Q5</accession>
<evidence type="ECO:0000313" key="10">
    <source>
        <dbReference type="Proteomes" id="UP000261540"/>
    </source>
</evidence>
<evidence type="ECO:0000256" key="6">
    <source>
        <dbReference type="ARBA" id="ARBA00022801"/>
    </source>
</evidence>
<dbReference type="InterPro" id="IPR027806">
    <property type="entry name" value="HARBI1_dom"/>
</dbReference>
<organism evidence="9 10">
    <name type="scientific">Paramormyrops kingsleyae</name>
    <dbReference type="NCBI Taxonomy" id="1676925"/>
    <lineage>
        <taxon>Eukaryota</taxon>
        <taxon>Metazoa</taxon>
        <taxon>Chordata</taxon>
        <taxon>Craniata</taxon>
        <taxon>Vertebrata</taxon>
        <taxon>Euteleostomi</taxon>
        <taxon>Actinopterygii</taxon>
        <taxon>Neopterygii</taxon>
        <taxon>Teleostei</taxon>
        <taxon>Osteoglossocephala</taxon>
        <taxon>Osteoglossomorpha</taxon>
        <taxon>Osteoglossiformes</taxon>
        <taxon>Mormyridae</taxon>
        <taxon>Paramormyrops</taxon>
    </lineage>
</organism>
<dbReference type="Ensembl" id="ENSPKIT00000019499.1">
    <property type="protein sequence ID" value="ENSPKIP00000038509.1"/>
    <property type="gene ID" value="ENSPKIG00000016252.1"/>
</dbReference>
<dbReference type="Proteomes" id="UP000261540">
    <property type="component" value="Unplaced"/>
</dbReference>
<dbReference type="Pfam" id="PF13359">
    <property type="entry name" value="DDE_Tnp_4"/>
    <property type="match status" value="1"/>
</dbReference>
<evidence type="ECO:0000256" key="5">
    <source>
        <dbReference type="ARBA" id="ARBA00022723"/>
    </source>
</evidence>
<keyword evidence="7" id="KW-0539">Nucleus</keyword>
<evidence type="ECO:0000256" key="4">
    <source>
        <dbReference type="ARBA" id="ARBA00022722"/>
    </source>
</evidence>
<proteinExistence type="inferred from homology"/>
<dbReference type="GO" id="GO:0004518">
    <property type="term" value="F:nuclease activity"/>
    <property type="evidence" value="ECO:0007669"/>
    <property type="project" value="UniProtKB-KW"/>
</dbReference>
<dbReference type="GeneTree" id="ENSGT00940000154348"/>
<dbReference type="GO" id="GO:0005634">
    <property type="term" value="C:nucleus"/>
    <property type="evidence" value="ECO:0007669"/>
    <property type="project" value="UniProtKB-SubCell"/>
</dbReference>
<feature type="domain" description="DDE Tnp4" evidence="8">
    <location>
        <begin position="2"/>
        <end position="90"/>
    </location>
</feature>
<evidence type="ECO:0000256" key="2">
    <source>
        <dbReference type="ARBA" id="ARBA00004123"/>
    </source>
</evidence>
<keyword evidence="4" id="KW-0540">Nuclease</keyword>
<dbReference type="GO" id="GO:0046872">
    <property type="term" value="F:metal ion binding"/>
    <property type="evidence" value="ECO:0007669"/>
    <property type="project" value="UniProtKB-KW"/>
</dbReference>
<keyword evidence="6" id="KW-0378">Hydrolase</keyword>
<evidence type="ECO:0000256" key="7">
    <source>
        <dbReference type="ARBA" id="ARBA00023242"/>
    </source>
</evidence>
<reference evidence="9" key="1">
    <citation type="submission" date="2025-08" db="UniProtKB">
        <authorList>
            <consortium name="Ensembl"/>
        </authorList>
    </citation>
    <scope>IDENTIFICATION</scope>
</reference>
<dbReference type="InterPro" id="IPR045249">
    <property type="entry name" value="HARBI1-like"/>
</dbReference>
<comment type="cofactor">
    <cofactor evidence="1">
        <name>a divalent metal cation</name>
        <dbReference type="ChEBI" id="CHEBI:60240"/>
    </cofactor>
</comment>
<comment type="subcellular location">
    <subcellularLocation>
        <location evidence="2">Nucleus</location>
    </subcellularLocation>
</comment>
<evidence type="ECO:0000256" key="3">
    <source>
        <dbReference type="ARBA" id="ARBA00006958"/>
    </source>
</evidence>
<evidence type="ECO:0000256" key="1">
    <source>
        <dbReference type="ARBA" id="ARBA00001968"/>
    </source>
</evidence>
<evidence type="ECO:0000259" key="8">
    <source>
        <dbReference type="Pfam" id="PF13359"/>
    </source>
</evidence>
<dbReference type="PANTHER" id="PTHR22930">
    <property type="match status" value="1"/>
</dbReference>
<sequence>MTCDNQLMVTSLDARPGSVHDSHIFRESIVSQLFEERFDGLLLGDRGYPCLKHLVPPYPDPLTRSQAKFNAAHSNTRVRIEMTFGILKAR</sequence>
<dbReference type="AlphaFoldDB" id="A0A3B3T6Q5"/>
<comment type="similarity">
    <text evidence="3">Belongs to the HARBI1 family.</text>
</comment>
<keyword evidence="5" id="KW-0479">Metal-binding</keyword>
<evidence type="ECO:0000313" key="9">
    <source>
        <dbReference type="Ensembl" id="ENSPKIP00000038509.1"/>
    </source>
</evidence>
<reference evidence="9" key="2">
    <citation type="submission" date="2025-09" db="UniProtKB">
        <authorList>
            <consortium name="Ensembl"/>
        </authorList>
    </citation>
    <scope>IDENTIFICATION</scope>
</reference>
<keyword evidence="10" id="KW-1185">Reference proteome</keyword>
<dbReference type="PANTHER" id="PTHR22930:SF267">
    <property type="entry name" value="NUCLEASE HARBI1-RELATED"/>
    <property type="match status" value="1"/>
</dbReference>
<dbReference type="GO" id="GO:0016787">
    <property type="term" value="F:hydrolase activity"/>
    <property type="evidence" value="ECO:0007669"/>
    <property type="project" value="UniProtKB-KW"/>
</dbReference>
<protein>
    <recommendedName>
        <fullName evidence="8">DDE Tnp4 domain-containing protein</fullName>
    </recommendedName>
</protein>
<name>A0A3B3T6Q5_9TELE</name>